<gene>
    <name evidence="2" type="ORF">DUNSADRAFT_5256</name>
</gene>
<feature type="compositionally biased region" description="Low complexity" evidence="1">
    <location>
        <begin position="782"/>
        <end position="793"/>
    </location>
</feature>
<feature type="compositionally biased region" description="Basic residues" evidence="1">
    <location>
        <begin position="694"/>
        <end position="704"/>
    </location>
</feature>
<feature type="region of interest" description="Disordered" evidence="1">
    <location>
        <begin position="440"/>
        <end position="460"/>
    </location>
</feature>
<feature type="compositionally biased region" description="Low complexity" evidence="1">
    <location>
        <begin position="277"/>
        <end position="293"/>
    </location>
</feature>
<feature type="region of interest" description="Disordered" evidence="1">
    <location>
        <begin position="307"/>
        <end position="423"/>
    </location>
</feature>
<name>A0ABQ7GQP2_DUNSA</name>
<feature type="region of interest" description="Disordered" evidence="1">
    <location>
        <begin position="657"/>
        <end position="844"/>
    </location>
</feature>
<organism evidence="2 3">
    <name type="scientific">Dunaliella salina</name>
    <name type="common">Green alga</name>
    <name type="synonym">Protococcus salinus</name>
    <dbReference type="NCBI Taxonomy" id="3046"/>
    <lineage>
        <taxon>Eukaryota</taxon>
        <taxon>Viridiplantae</taxon>
        <taxon>Chlorophyta</taxon>
        <taxon>core chlorophytes</taxon>
        <taxon>Chlorophyceae</taxon>
        <taxon>CS clade</taxon>
        <taxon>Chlamydomonadales</taxon>
        <taxon>Dunaliellaceae</taxon>
        <taxon>Dunaliella</taxon>
    </lineage>
</organism>
<dbReference type="EMBL" id="MU069637">
    <property type="protein sequence ID" value="KAF5836925.1"/>
    <property type="molecule type" value="Genomic_DNA"/>
</dbReference>
<comment type="caution">
    <text evidence="2">The sequence shown here is derived from an EMBL/GenBank/DDBJ whole genome shotgun (WGS) entry which is preliminary data.</text>
</comment>
<evidence type="ECO:0000313" key="2">
    <source>
        <dbReference type="EMBL" id="KAF5836925.1"/>
    </source>
</evidence>
<proteinExistence type="predicted"/>
<dbReference type="Proteomes" id="UP000815325">
    <property type="component" value="Unassembled WGS sequence"/>
</dbReference>
<feature type="compositionally biased region" description="Polar residues" evidence="1">
    <location>
        <begin position="266"/>
        <end position="276"/>
    </location>
</feature>
<evidence type="ECO:0000313" key="3">
    <source>
        <dbReference type="Proteomes" id="UP000815325"/>
    </source>
</evidence>
<sequence length="974" mass="102458">MSSVTWESEHDGSGGVVGPSGGDCANRVFSLAPFFCYAHLWHMERHCNSSTNSAGCKIYFSCPLTSDEMLKLYRERQLKGSNLIVGLSAEAASRHGGQDIPPSFLRTLAYLFEVVKKGLGYSPLTKADIMAGAPSLSWGPPLWPTEPCLPLTSLSDPLMLFQLAPYWCYLYNHEPQRSKKTPPKTAAQMANMYMSGSLPLWTPVLGLEAEVARFNSLPPCLFMTLGSIVSLLASGQAVKAIGLRELQCYDKFIGYRSASGSTNALPLVSQDSDNTQTSLATTSNPSAPSTSPPCTCGVGGHACNSSTHSSSNLSHIAPAHPSASMPSGPQGFGPSNPSWQYSRMHGGTSNGETSPSYPNPSSPGTSSIPRTNSDASGTWGHAASHTYQHTLPNSGGGQAMLPSQLQHHYHHRRGPSSSNSTSVACIPAFPPAPLAPLSPISSPASSSKALSTPAAAPAAHPPPIPWQTALFKLFTSDASRGRFQPLWWYLDLCAPAGMHGPISAEHMIIGYLQGTLGDSSMVCGVTSECTANHRPAYDSFEPIGVLLDKINLGGHYMLVTLNEMLGLPPPPAPHPPSYQPSPFLPTYTNTAPVAPLPTYQAPATSAPIPTYSSSPLPTYNGAAPPPSGPPLPLYTPANAGGPVGMAPESSRMVVQQQQQLPRTSLGAGLVGAPPPQGLPPTHHHLAPRNLHGLRPGHHHRHKSSASRTSPASSIDANPQAFGMPMQPQQPLPVMDPHQHPSAQAVMQPQHHDPFPQLQQGSITAGAPGAAAGLRDYSPVTRSSLDSGQSGLSSEFPGGEVDMRSSPPLSPPSEAKQPALATTASTSAAAAASAAPGHPDAVPVDGMVAMPAEAQMRQLPTPPLATSQQLPLPQYHHLHQQQQQQQQHVGLTDEIRDRQQYPLQNGHDGNALPSAAARISLAAPAGQKSVGTAKSEVGGSPESESVDEHNHVVHNMRTALSCSGDLERPVLSLST</sequence>
<reference evidence="2" key="1">
    <citation type="submission" date="2017-08" db="EMBL/GenBank/DDBJ databases">
        <authorList>
            <person name="Polle J.E."/>
            <person name="Barry K."/>
            <person name="Cushman J."/>
            <person name="Schmutz J."/>
            <person name="Tran D."/>
            <person name="Hathwaick L.T."/>
            <person name="Yim W.C."/>
            <person name="Jenkins J."/>
            <person name="Mckie-Krisberg Z.M."/>
            <person name="Prochnik S."/>
            <person name="Lindquist E."/>
            <person name="Dockter R.B."/>
            <person name="Adam C."/>
            <person name="Molina H."/>
            <person name="Bunkerborg J."/>
            <person name="Jin E."/>
            <person name="Buchheim M."/>
            <person name="Magnuson J."/>
        </authorList>
    </citation>
    <scope>NUCLEOTIDE SEQUENCE</scope>
    <source>
        <strain evidence="2">CCAP 19/18</strain>
    </source>
</reference>
<feature type="compositionally biased region" description="Low complexity" evidence="1">
    <location>
        <begin position="723"/>
        <end position="735"/>
    </location>
</feature>
<evidence type="ECO:0000256" key="1">
    <source>
        <dbReference type="SAM" id="MobiDB-lite"/>
    </source>
</evidence>
<feature type="compositionally biased region" description="Low complexity" evidence="1">
    <location>
        <begin position="820"/>
        <end position="834"/>
    </location>
</feature>
<feature type="compositionally biased region" description="Polar residues" evidence="1">
    <location>
        <begin position="362"/>
        <end position="376"/>
    </location>
</feature>
<keyword evidence="3" id="KW-1185">Reference proteome</keyword>
<protein>
    <submittedName>
        <fullName evidence="2">Uncharacterized protein</fullName>
    </submittedName>
</protein>
<feature type="region of interest" description="Disordered" evidence="1">
    <location>
        <begin position="266"/>
        <end position="293"/>
    </location>
</feature>
<feature type="compositionally biased region" description="Low complexity" evidence="1">
    <location>
        <begin position="440"/>
        <end position="458"/>
    </location>
</feature>
<feature type="region of interest" description="Disordered" evidence="1">
    <location>
        <begin position="922"/>
        <end position="948"/>
    </location>
</feature>
<accession>A0ABQ7GQP2</accession>